<feature type="transmembrane region" description="Helical" evidence="7">
    <location>
        <begin position="217"/>
        <end position="237"/>
    </location>
</feature>
<keyword evidence="6 7" id="KW-0472">Membrane</keyword>
<feature type="transmembrane region" description="Helical" evidence="7">
    <location>
        <begin position="312"/>
        <end position="334"/>
    </location>
</feature>
<dbReference type="EMBL" id="CAFBMR010000015">
    <property type="protein sequence ID" value="CAB4908624.1"/>
    <property type="molecule type" value="Genomic_DNA"/>
</dbReference>
<dbReference type="Gene3D" id="1.20.1250.20">
    <property type="entry name" value="MFS general substrate transporter like domains"/>
    <property type="match status" value="1"/>
</dbReference>
<dbReference type="GO" id="GO:0022857">
    <property type="term" value="F:transmembrane transporter activity"/>
    <property type="evidence" value="ECO:0007669"/>
    <property type="project" value="InterPro"/>
</dbReference>
<feature type="transmembrane region" description="Helical" evidence="7">
    <location>
        <begin position="78"/>
        <end position="100"/>
    </location>
</feature>
<keyword evidence="4 7" id="KW-0812">Transmembrane</keyword>
<dbReference type="AlphaFoldDB" id="A0A6J7GND7"/>
<feature type="domain" description="Major facilitator superfamily (MFS) profile" evidence="8">
    <location>
        <begin position="1"/>
        <end position="400"/>
    </location>
</feature>
<organism evidence="9">
    <name type="scientific">freshwater metagenome</name>
    <dbReference type="NCBI Taxonomy" id="449393"/>
    <lineage>
        <taxon>unclassified sequences</taxon>
        <taxon>metagenomes</taxon>
        <taxon>ecological metagenomes</taxon>
    </lineage>
</organism>
<gene>
    <name evidence="9" type="ORF">UFOPK3610_00624</name>
</gene>
<evidence type="ECO:0000256" key="1">
    <source>
        <dbReference type="ARBA" id="ARBA00004651"/>
    </source>
</evidence>
<dbReference type="InterPro" id="IPR020846">
    <property type="entry name" value="MFS_dom"/>
</dbReference>
<feature type="transmembrane region" description="Helical" evidence="7">
    <location>
        <begin position="286"/>
        <end position="306"/>
    </location>
</feature>
<dbReference type="CDD" id="cd06173">
    <property type="entry name" value="MFS_MefA_like"/>
    <property type="match status" value="1"/>
</dbReference>
<feature type="transmembrane region" description="Helical" evidence="7">
    <location>
        <begin position="106"/>
        <end position="122"/>
    </location>
</feature>
<keyword evidence="5 7" id="KW-1133">Transmembrane helix</keyword>
<dbReference type="InterPro" id="IPR036259">
    <property type="entry name" value="MFS_trans_sf"/>
</dbReference>
<dbReference type="PANTHER" id="PTHR23513">
    <property type="entry name" value="INTEGRAL MEMBRANE EFFLUX PROTEIN-RELATED"/>
    <property type="match status" value="1"/>
</dbReference>
<evidence type="ECO:0000256" key="6">
    <source>
        <dbReference type="ARBA" id="ARBA00023136"/>
    </source>
</evidence>
<evidence type="ECO:0000256" key="2">
    <source>
        <dbReference type="ARBA" id="ARBA00022448"/>
    </source>
</evidence>
<name>A0A6J7GND7_9ZZZZ</name>
<dbReference type="GO" id="GO:0005886">
    <property type="term" value="C:plasma membrane"/>
    <property type="evidence" value="ECO:0007669"/>
    <property type="project" value="UniProtKB-SubCell"/>
</dbReference>
<evidence type="ECO:0000313" key="9">
    <source>
        <dbReference type="EMBL" id="CAB4908624.1"/>
    </source>
</evidence>
<feature type="transmembrane region" description="Helical" evidence="7">
    <location>
        <begin position="173"/>
        <end position="191"/>
    </location>
</feature>
<keyword evidence="2" id="KW-0813">Transport</keyword>
<dbReference type="Pfam" id="PF05977">
    <property type="entry name" value="MFS_3"/>
    <property type="match status" value="1"/>
</dbReference>
<dbReference type="PANTHER" id="PTHR23513:SF11">
    <property type="entry name" value="STAPHYLOFERRIN A TRANSPORTER"/>
    <property type="match status" value="1"/>
</dbReference>
<keyword evidence="3" id="KW-1003">Cell membrane</keyword>
<comment type="subcellular location">
    <subcellularLocation>
        <location evidence="1">Cell membrane</location>
        <topology evidence="1">Multi-pass membrane protein</topology>
    </subcellularLocation>
</comment>
<feature type="transmembrane region" description="Helical" evidence="7">
    <location>
        <begin position="375"/>
        <end position="397"/>
    </location>
</feature>
<dbReference type="InterPro" id="IPR010290">
    <property type="entry name" value="TM_effector"/>
</dbReference>
<dbReference type="PROSITE" id="PS50850">
    <property type="entry name" value="MFS"/>
    <property type="match status" value="1"/>
</dbReference>
<dbReference type="SUPFAM" id="SSF103473">
    <property type="entry name" value="MFS general substrate transporter"/>
    <property type="match status" value="1"/>
</dbReference>
<evidence type="ECO:0000256" key="4">
    <source>
        <dbReference type="ARBA" id="ARBA00022692"/>
    </source>
</evidence>
<accession>A0A6J7GND7</accession>
<evidence type="ECO:0000256" key="5">
    <source>
        <dbReference type="ARBA" id="ARBA00022989"/>
    </source>
</evidence>
<feature type="transmembrane region" description="Helical" evidence="7">
    <location>
        <begin position="47"/>
        <end position="71"/>
    </location>
</feature>
<feature type="transmembrane region" description="Helical" evidence="7">
    <location>
        <begin position="346"/>
        <end position="369"/>
    </location>
</feature>
<evidence type="ECO:0000256" key="3">
    <source>
        <dbReference type="ARBA" id="ARBA00022475"/>
    </source>
</evidence>
<protein>
    <submittedName>
        <fullName evidence="9">Unannotated protein</fullName>
    </submittedName>
</protein>
<feature type="transmembrane region" description="Helical" evidence="7">
    <location>
        <begin position="257"/>
        <end position="279"/>
    </location>
</feature>
<evidence type="ECO:0000259" key="8">
    <source>
        <dbReference type="PROSITE" id="PS50850"/>
    </source>
</evidence>
<evidence type="ECO:0000256" key="7">
    <source>
        <dbReference type="SAM" id="Phobius"/>
    </source>
</evidence>
<sequence>MSQTFASLKVPDYRRYIGAQLGANMGLWMQRVAQDWLVLQITGSSGVAIGFVTALQFLPFLLVAPWAGVLADRVSRQVVLVSTQSALIALSVAMALLVVTGSITETWIYIFALLSGVAAAVDNPARQAILGDVVGQENLVNGVALNSVAFNMSRILGPALAGVLIALWGTSEVFVITALLFGLSLVLLATMKSITHPRDHAASQGDRKPTLGQGLRFVGRDGAMLFCMLAVFIVASFNLNFQLTTALMSTVEFGGDAAAFGILTTILSVGSLLGSLLAARRKSVRIRLVVASAVMLGLMSALTGTMPTRLTYALALPLCGLFAMTFTTSVQSYVQVRTPAHMRGRVMGIYTVVFFAGTPVGAPLIGWASDHLGPRIGLIGGGALSVAGILILVMWLMRRMQRPANQT</sequence>
<reference evidence="9" key="1">
    <citation type="submission" date="2020-05" db="EMBL/GenBank/DDBJ databases">
        <authorList>
            <person name="Chiriac C."/>
            <person name="Salcher M."/>
            <person name="Ghai R."/>
            <person name="Kavagutti S V."/>
        </authorList>
    </citation>
    <scope>NUCLEOTIDE SEQUENCE</scope>
</reference>
<proteinExistence type="predicted"/>